<evidence type="ECO:0000313" key="2">
    <source>
        <dbReference type="Proteomes" id="UP000181917"/>
    </source>
</evidence>
<evidence type="ECO:0000313" key="1">
    <source>
        <dbReference type="EMBL" id="SDR31173.1"/>
    </source>
</evidence>
<dbReference type="Proteomes" id="UP000181917">
    <property type="component" value="Unassembled WGS sequence"/>
</dbReference>
<reference evidence="1 2" key="1">
    <citation type="submission" date="2016-10" db="EMBL/GenBank/DDBJ databases">
        <authorList>
            <person name="de Groot N.N."/>
        </authorList>
    </citation>
    <scope>NUCLEOTIDE SEQUENCE [LARGE SCALE GENOMIC DNA]</scope>
    <source>
        <strain evidence="1 2">DSM 20117</strain>
    </source>
</reference>
<dbReference type="RefSeq" id="WP_074703628.1">
    <property type="nucleotide sequence ID" value="NZ_CP018865.1"/>
</dbReference>
<keyword evidence="2" id="KW-1185">Reference proteome</keyword>
<dbReference type="OrthoDB" id="4952017at2"/>
<dbReference type="EMBL" id="FNKH01000003">
    <property type="protein sequence ID" value="SDR31173.1"/>
    <property type="molecule type" value="Genomic_DNA"/>
</dbReference>
<protein>
    <submittedName>
        <fullName evidence="1">Uncharacterized protein</fullName>
    </submittedName>
</protein>
<dbReference type="AlphaFoldDB" id="A0A1H1I0J4"/>
<gene>
    <name evidence="1" type="ORF">SAMN04489742_4878</name>
</gene>
<name>A0A1H1I0J4_9MICC</name>
<dbReference type="KEGG" id="acry:AC20117_22625"/>
<sequence>MTDSIHEVTLQAVAGTGWEALQEQLEGTHDEVRSFAVSDGRYGVLVTRHRHDAYTLAVSPEVPYGMTYERHDTGTP</sequence>
<accession>A0A1H1I0J4</accession>
<proteinExistence type="predicted"/>
<organism evidence="1 2">
    <name type="scientific">Crystallibacter crystallopoietes</name>
    <dbReference type="NCBI Taxonomy" id="37928"/>
    <lineage>
        <taxon>Bacteria</taxon>
        <taxon>Bacillati</taxon>
        <taxon>Actinomycetota</taxon>
        <taxon>Actinomycetes</taxon>
        <taxon>Micrococcales</taxon>
        <taxon>Micrococcaceae</taxon>
        <taxon>Crystallibacter</taxon>
    </lineage>
</organism>